<dbReference type="PANTHER" id="PTHR46797:SF24">
    <property type="entry name" value="DNA-BINDING PHAGE PROTEIN"/>
    <property type="match status" value="1"/>
</dbReference>
<dbReference type="PANTHER" id="PTHR46797">
    <property type="entry name" value="HTH-TYPE TRANSCRIPTIONAL REGULATOR"/>
    <property type="match status" value="1"/>
</dbReference>
<feature type="domain" description="HTH cro/C1-type" evidence="2">
    <location>
        <begin position="17"/>
        <end position="71"/>
    </location>
</feature>
<proteinExistence type="predicted"/>
<evidence type="ECO:0000256" key="1">
    <source>
        <dbReference type="ARBA" id="ARBA00023125"/>
    </source>
</evidence>
<evidence type="ECO:0000313" key="4">
    <source>
        <dbReference type="Proteomes" id="UP000195918"/>
    </source>
</evidence>
<dbReference type="Gene3D" id="1.10.260.40">
    <property type="entry name" value="lambda repressor-like DNA-binding domains"/>
    <property type="match status" value="1"/>
</dbReference>
<dbReference type="Pfam" id="PF07883">
    <property type="entry name" value="Cupin_2"/>
    <property type="match status" value="1"/>
</dbReference>
<dbReference type="InterPro" id="IPR013096">
    <property type="entry name" value="Cupin_2"/>
</dbReference>
<dbReference type="Pfam" id="PF01381">
    <property type="entry name" value="HTH_3"/>
    <property type="match status" value="1"/>
</dbReference>
<dbReference type="InterPro" id="IPR010982">
    <property type="entry name" value="Lambda_DNA-bd_dom_sf"/>
</dbReference>
<protein>
    <submittedName>
        <fullName evidence="3">Transcriptional regulator</fullName>
    </submittedName>
</protein>
<dbReference type="EMBL" id="FWFD01000003">
    <property type="protein sequence ID" value="SLM84520.1"/>
    <property type="molecule type" value="Genomic_DNA"/>
</dbReference>
<dbReference type="CDD" id="cd00093">
    <property type="entry name" value="HTH_XRE"/>
    <property type="match status" value="1"/>
</dbReference>
<dbReference type="InterPro" id="IPR050807">
    <property type="entry name" value="TransReg_Diox_bact_type"/>
</dbReference>
<evidence type="ECO:0000313" key="3">
    <source>
        <dbReference type="EMBL" id="SLM84520.1"/>
    </source>
</evidence>
<sequence>MKEDSTMPSIDQVGKQIRKLRKEQQLTIEQLAQQSEVSGITISNIENGRSNPTLNILWKLTEALNIPLTTILGYSNETNTISKSSNAYFVNDLEKGWVVQPLFQEDNVDIFRVCIKAHSAKKQEYQSKDSTEIITVMNGKLTLIVGKKTYYLETFDSINFDADCSHEYINDTDEDLFINVVVKYKNI</sequence>
<dbReference type="GO" id="GO:0003677">
    <property type="term" value="F:DNA binding"/>
    <property type="evidence" value="ECO:0007669"/>
    <property type="project" value="UniProtKB-KW"/>
</dbReference>
<keyword evidence="1" id="KW-0238">DNA-binding</keyword>
<dbReference type="SUPFAM" id="SSF51182">
    <property type="entry name" value="RmlC-like cupins"/>
    <property type="match status" value="1"/>
</dbReference>
<gene>
    <name evidence="3" type="ORF">FM121_00410</name>
</gene>
<name>A0A1X6WJW9_9ENTE</name>
<dbReference type="InterPro" id="IPR011051">
    <property type="entry name" value="RmlC_Cupin_sf"/>
</dbReference>
<dbReference type="SMART" id="SM00530">
    <property type="entry name" value="HTH_XRE"/>
    <property type="match status" value="1"/>
</dbReference>
<dbReference type="PROSITE" id="PS50943">
    <property type="entry name" value="HTH_CROC1"/>
    <property type="match status" value="1"/>
</dbReference>
<dbReference type="CDD" id="cd02209">
    <property type="entry name" value="cupin_XRE_C"/>
    <property type="match status" value="1"/>
</dbReference>
<evidence type="ECO:0000259" key="2">
    <source>
        <dbReference type="PROSITE" id="PS50943"/>
    </source>
</evidence>
<dbReference type="RefSeq" id="WP_086950184.1">
    <property type="nucleotide sequence ID" value="NZ_FWFD01000003.1"/>
</dbReference>
<dbReference type="AlphaFoldDB" id="A0A1X6WJW9"/>
<dbReference type="SUPFAM" id="SSF47413">
    <property type="entry name" value="lambda repressor-like DNA-binding domains"/>
    <property type="match status" value="1"/>
</dbReference>
<dbReference type="InterPro" id="IPR014710">
    <property type="entry name" value="RmlC-like_jellyroll"/>
</dbReference>
<reference evidence="4" key="1">
    <citation type="submission" date="2017-02" db="EMBL/GenBank/DDBJ databases">
        <authorList>
            <person name="Dridi B."/>
        </authorList>
    </citation>
    <scope>NUCLEOTIDE SEQUENCE [LARGE SCALE GENOMIC DNA]</scope>
    <source>
        <strain evidence="4">bH819</strain>
    </source>
</reference>
<dbReference type="Proteomes" id="UP000195918">
    <property type="component" value="Unassembled WGS sequence"/>
</dbReference>
<dbReference type="InterPro" id="IPR001387">
    <property type="entry name" value="Cro/C1-type_HTH"/>
</dbReference>
<dbReference type="OrthoDB" id="6386941at2"/>
<keyword evidence="4" id="KW-1185">Reference proteome</keyword>
<dbReference type="Gene3D" id="2.60.120.10">
    <property type="entry name" value="Jelly Rolls"/>
    <property type="match status" value="1"/>
</dbReference>
<dbReference type="GO" id="GO:0003700">
    <property type="term" value="F:DNA-binding transcription factor activity"/>
    <property type="evidence" value="ECO:0007669"/>
    <property type="project" value="TreeGrafter"/>
</dbReference>
<accession>A0A1X6WJW9</accession>
<organism evidence="3 4">
    <name type="scientific">Vagococcus fluvialis bH819</name>
    <dbReference type="NCBI Taxonomy" id="1255619"/>
    <lineage>
        <taxon>Bacteria</taxon>
        <taxon>Bacillati</taxon>
        <taxon>Bacillota</taxon>
        <taxon>Bacilli</taxon>
        <taxon>Lactobacillales</taxon>
        <taxon>Enterococcaceae</taxon>
        <taxon>Vagococcus</taxon>
    </lineage>
</organism>
<dbReference type="GO" id="GO:0005829">
    <property type="term" value="C:cytosol"/>
    <property type="evidence" value="ECO:0007669"/>
    <property type="project" value="TreeGrafter"/>
</dbReference>